<reference evidence="2" key="1">
    <citation type="submission" date="2021-11" db="EMBL/GenBank/DDBJ databases">
        <title>Genome sequence.</title>
        <authorList>
            <person name="Sun Q."/>
        </authorList>
    </citation>
    <scope>NUCLEOTIDE SEQUENCE</scope>
    <source>
        <strain evidence="2">JC732</strain>
    </source>
</reference>
<evidence type="ECO:0000313" key="2">
    <source>
        <dbReference type="EMBL" id="MCC9629116.1"/>
    </source>
</evidence>
<accession>A0A9X1MM43</accession>
<keyword evidence="3" id="KW-1185">Reference proteome</keyword>
<proteinExistence type="predicted"/>
<dbReference type="EMBL" id="JAJKFT010000010">
    <property type="protein sequence ID" value="MCC9629116.1"/>
    <property type="molecule type" value="Genomic_DNA"/>
</dbReference>
<organism evidence="2 3">
    <name type="scientific">Blastopirellula sediminis</name>
    <dbReference type="NCBI Taxonomy" id="2894196"/>
    <lineage>
        <taxon>Bacteria</taxon>
        <taxon>Pseudomonadati</taxon>
        <taxon>Planctomycetota</taxon>
        <taxon>Planctomycetia</taxon>
        <taxon>Pirellulales</taxon>
        <taxon>Pirellulaceae</taxon>
        <taxon>Blastopirellula</taxon>
    </lineage>
</organism>
<evidence type="ECO:0000313" key="3">
    <source>
        <dbReference type="Proteomes" id="UP001139103"/>
    </source>
</evidence>
<dbReference type="PROSITE" id="PS51257">
    <property type="entry name" value="PROKAR_LIPOPROTEIN"/>
    <property type="match status" value="1"/>
</dbReference>
<name>A0A9X1MM43_9BACT</name>
<feature type="region of interest" description="Disordered" evidence="1">
    <location>
        <begin position="23"/>
        <end position="45"/>
    </location>
</feature>
<gene>
    <name evidence="2" type="ORF">LOC68_11970</name>
</gene>
<dbReference type="AlphaFoldDB" id="A0A9X1MM43"/>
<dbReference type="Proteomes" id="UP001139103">
    <property type="component" value="Unassembled WGS sequence"/>
</dbReference>
<dbReference type="RefSeq" id="WP_230218803.1">
    <property type="nucleotide sequence ID" value="NZ_JAJKFT010000010.1"/>
</dbReference>
<evidence type="ECO:0000256" key="1">
    <source>
        <dbReference type="SAM" id="MobiDB-lite"/>
    </source>
</evidence>
<sequence>MRFLASIVLMLTICLVLGCGEKKPESTVDTTNPDMADSPAAPGGK</sequence>
<comment type="caution">
    <text evidence="2">The sequence shown here is derived from an EMBL/GenBank/DDBJ whole genome shotgun (WGS) entry which is preliminary data.</text>
</comment>
<protein>
    <submittedName>
        <fullName evidence="2">Uncharacterized protein</fullName>
    </submittedName>
</protein>